<feature type="compositionally biased region" description="Polar residues" evidence="1">
    <location>
        <begin position="134"/>
        <end position="162"/>
    </location>
</feature>
<dbReference type="AlphaFoldDB" id="A0A511DZR0"/>
<reference evidence="2" key="1">
    <citation type="submission" date="2019-07" db="EMBL/GenBank/DDBJ databases">
        <title>Whole genome shotgun sequence of Lactobacillus kefiri NBRC 15888.</title>
        <authorList>
            <person name="Hosoyama A."/>
            <person name="Uohara A."/>
            <person name="Ohji S."/>
            <person name="Ichikawa N."/>
        </authorList>
    </citation>
    <scope>NUCLEOTIDE SEQUENCE [LARGE SCALE GENOMIC DNA]</scope>
    <source>
        <strain evidence="2">NBRC 15888</strain>
    </source>
</reference>
<feature type="region of interest" description="Disordered" evidence="1">
    <location>
        <begin position="134"/>
        <end position="185"/>
    </location>
</feature>
<organism evidence="2 3">
    <name type="scientific">Lentilactobacillus kefiri</name>
    <name type="common">Lactobacillus kefiri</name>
    <dbReference type="NCBI Taxonomy" id="33962"/>
    <lineage>
        <taxon>Bacteria</taxon>
        <taxon>Bacillati</taxon>
        <taxon>Bacillota</taxon>
        <taxon>Bacilli</taxon>
        <taxon>Lactobacillales</taxon>
        <taxon>Lactobacillaceae</taxon>
        <taxon>Lentilactobacillus</taxon>
    </lineage>
</organism>
<evidence type="ECO:0000256" key="1">
    <source>
        <dbReference type="SAM" id="MobiDB-lite"/>
    </source>
</evidence>
<keyword evidence="3" id="KW-1185">Reference proteome</keyword>
<proteinExistence type="predicted"/>
<evidence type="ECO:0000313" key="3">
    <source>
        <dbReference type="Proteomes" id="UP000321893"/>
    </source>
</evidence>
<dbReference type="EMBL" id="BJVK01000045">
    <property type="protein sequence ID" value="GEL29304.1"/>
    <property type="molecule type" value="Genomic_DNA"/>
</dbReference>
<evidence type="ECO:0008006" key="4">
    <source>
        <dbReference type="Google" id="ProtNLM"/>
    </source>
</evidence>
<accession>A0A511DZR0</accession>
<sequence length="185" mass="21198">MSDWDEPTSETHIDEGNHQIAKHIAQTTIETAKDDLDIINDLGNQVGGNDSAAATLNPVLNQMNIHYAVRDFRDSQQDQDMISKEYIVFNPQDVKIVSVENYQVQQESNNELKQLSAKALNKSYQSLKQQVQQATDPQQKSELKNQLNDVHQEISNRAQKQLQDFVRQNPKIKQPSQDESQQLER</sequence>
<comment type="caution">
    <text evidence="2">The sequence shown here is derived from an EMBL/GenBank/DDBJ whole genome shotgun (WGS) entry which is preliminary data.</text>
</comment>
<evidence type="ECO:0000313" key="2">
    <source>
        <dbReference type="EMBL" id="GEL29304.1"/>
    </source>
</evidence>
<gene>
    <name evidence="2" type="ORF">LKE01_21240</name>
</gene>
<name>A0A511DZR0_LENKE</name>
<protein>
    <recommendedName>
        <fullName evidence="4">LtrC-like protein</fullName>
    </recommendedName>
</protein>
<dbReference type="Proteomes" id="UP000321893">
    <property type="component" value="Unassembled WGS sequence"/>
</dbReference>
<feature type="compositionally biased region" description="Polar residues" evidence="1">
    <location>
        <begin position="174"/>
        <end position="185"/>
    </location>
</feature>